<dbReference type="PANTHER" id="PTHR12126:SF11">
    <property type="entry name" value="NADH DEHYDROGENASE [UBIQUINONE] 1 ALPHA SUBCOMPLEX SUBUNIT 9, MITOCHONDRIAL"/>
    <property type="match status" value="1"/>
</dbReference>
<dbReference type="InterPro" id="IPR016040">
    <property type="entry name" value="NAD(P)-bd_dom"/>
</dbReference>
<gene>
    <name evidence="2" type="ORF">SAMN05660690_2352</name>
</gene>
<reference evidence="3" key="1">
    <citation type="submission" date="2016-10" db="EMBL/GenBank/DDBJ databases">
        <authorList>
            <person name="Varghese N."/>
            <person name="Submissions S."/>
        </authorList>
    </citation>
    <scope>NUCLEOTIDE SEQUENCE [LARGE SCALE GENOMIC DNA]</scope>
    <source>
        <strain evidence="3">DSM 45421</strain>
    </source>
</reference>
<evidence type="ECO:0000259" key="1">
    <source>
        <dbReference type="Pfam" id="PF13460"/>
    </source>
</evidence>
<dbReference type="InterPro" id="IPR051207">
    <property type="entry name" value="ComplexI_NDUFA9_subunit"/>
</dbReference>
<keyword evidence="3" id="KW-1185">Reference proteome</keyword>
<dbReference type="Gene3D" id="3.40.50.720">
    <property type="entry name" value="NAD(P)-binding Rossmann-like Domain"/>
    <property type="match status" value="1"/>
</dbReference>
<dbReference type="AlphaFoldDB" id="A0A1G6P1F9"/>
<evidence type="ECO:0000313" key="2">
    <source>
        <dbReference type="EMBL" id="SDC73818.1"/>
    </source>
</evidence>
<accession>A0A1G6P1F9</accession>
<dbReference type="GO" id="GO:0044877">
    <property type="term" value="F:protein-containing complex binding"/>
    <property type="evidence" value="ECO:0007669"/>
    <property type="project" value="TreeGrafter"/>
</dbReference>
<dbReference type="PANTHER" id="PTHR12126">
    <property type="entry name" value="NADH-UBIQUINONE OXIDOREDUCTASE 39 KDA SUBUNIT-RELATED"/>
    <property type="match status" value="1"/>
</dbReference>
<name>A0A1G6P1F9_9ACTN</name>
<feature type="domain" description="NAD(P)-binding" evidence="1">
    <location>
        <begin position="7"/>
        <end position="143"/>
    </location>
</feature>
<sequence length="313" mass="33950">MRILVTGASGFVGSRLATALDAEGHDVRAMTRHPERYRGAGTPVAGDVGDEESLRAALDGCEAAYYLVHSLADPDFERTDAAAARAFARAAAATGTGRIVYLGGLGRDADTLSPHLRSRRQVERLLGETGVPVTVLRAGIVVGHGGVSWELTRQLVAHLPAMVTPRWVRTRTQPIAVADVIRYLVGVLGVPGTAGRVYEVGGPEVLSYLEMLTRVALVQNRHLFVVPVPLLSPRLSSRWLALVTDVDVATGRSLIDSMTNEVVVTDDSIRSVVPFEPMDYDRMVLEALVERAHEHRRQGRGQRAGWLSRGARR</sequence>
<dbReference type="Pfam" id="PF13460">
    <property type="entry name" value="NAD_binding_10"/>
    <property type="match status" value="1"/>
</dbReference>
<dbReference type="InterPro" id="IPR036291">
    <property type="entry name" value="NAD(P)-bd_dom_sf"/>
</dbReference>
<dbReference type="EMBL" id="FMZF01000003">
    <property type="protein sequence ID" value="SDC73818.1"/>
    <property type="molecule type" value="Genomic_DNA"/>
</dbReference>
<dbReference type="Proteomes" id="UP000199416">
    <property type="component" value="Unassembled WGS sequence"/>
</dbReference>
<protein>
    <submittedName>
        <fullName evidence="2">Uncharacterized conserved protein YbjT, contains NAD(P)-binding and DUF2867 domains</fullName>
    </submittedName>
</protein>
<evidence type="ECO:0000313" key="3">
    <source>
        <dbReference type="Proteomes" id="UP000199416"/>
    </source>
</evidence>
<proteinExistence type="predicted"/>
<dbReference type="SUPFAM" id="SSF51735">
    <property type="entry name" value="NAD(P)-binding Rossmann-fold domains"/>
    <property type="match status" value="1"/>
</dbReference>
<dbReference type="RefSeq" id="WP_091366039.1">
    <property type="nucleotide sequence ID" value="NZ_FMZF01000003.1"/>
</dbReference>
<dbReference type="STRING" id="1190417.SAMN05660690_2352"/>
<organism evidence="2 3">
    <name type="scientific">Geodermatophilus telluris</name>
    <dbReference type="NCBI Taxonomy" id="1190417"/>
    <lineage>
        <taxon>Bacteria</taxon>
        <taxon>Bacillati</taxon>
        <taxon>Actinomycetota</taxon>
        <taxon>Actinomycetes</taxon>
        <taxon>Geodermatophilales</taxon>
        <taxon>Geodermatophilaceae</taxon>
        <taxon>Geodermatophilus</taxon>
    </lineage>
</organism>
<dbReference type="OrthoDB" id="9774199at2"/>